<proteinExistence type="evidence at transcript level"/>
<dbReference type="InterPro" id="IPR009810">
    <property type="entry name" value="Nodulin_late_dom"/>
</dbReference>
<organism evidence="3">
    <name type="scientific">Lens culinaris</name>
    <name type="common">Lentil</name>
    <name type="synonym">Cicer lens</name>
    <dbReference type="NCBI Taxonomy" id="3864"/>
    <lineage>
        <taxon>Eukaryota</taxon>
        <taxon>Viridiplantae</taxon>
        <taxon>Streptophyta</taxon>
        <taxon>Embryophyta</taxon>
        <taxon>Tracheophyta</taxon>
        <taxon>Spermatophyta</taxon>
        <taxon>Magnoliopsida</taxon>
        <taxon>eudicotyledons</taxon>
        <taxon>Gunneridae</taxon>
        <taxon>Pentapetalae</taxon>
        <taxon>rosids</taxon>
        <taxon>fabids</taxon>
        <taxon>Fabales</taxon>
        <taxon>Fabaceae</taxon>
        <taxon>Papilionoideae</taxon>
        <taxon>50 kb inversion clade</taxon>
        <taxon>NPAAA clade</taxon>
        <taxon>Hologalegina</taxon>
        <taxon>IRL clade</taxon>
        <taxon>Fabeae</taxon>
        <taxon>Lens</taxon>
    </lineage>
</organism>
<evidence type="ECO:0000256" key="1">
    <source>
        <dbReference type="SAM" id="SignalP"/>
    </source>
</evidence>
<evidence type="ECO:0000313" key="3">
    <source>
        <dbReference type="EMBL" id="QQO74705.1"/>
    </source>
</evidence>
<feature type="domain" description="Late nodulin" evidence="2">
    <location>
        <begin position="1"/>
        <end position="56"/>
    </location>
</feature>
<keyword evidence="1" id="KW-0732">Signal</keyword>
<reference evidence="3" key="1">
    <citation type="journal article" date="2020" name="Mol. Cell">
        <title>Proteome analysis reveals a significant host-specific response in Rhizobium leguminosarum bv viciae endosymbiotic cells.</title>
        <authorList>
            <person name="Duran D."/>
            <person name="Albareda M."/>
            <person name="Marina A."/>
            <person name="Garcia C."/>
            <person name="Ruiz-Argueso T."/>
            <person name="Palacios J."/>
        </authorList>
    </citation>
    <scope>NUCLEOTIDE SEQUENCE</scope>
    <source>
        <tissue evidence="3">Root nodules</tissue>
    </source>
</reference>
<dbReference type="Pfam" id="PF07127">
    <property type="entry name" value="Nodulin_late"/>
    <property type="match status" value="1"/>
</dbReference>
<dbReference type="GO" id="GO:0046872">
    <property type="term" value="F:metal ion binding"/>
    <property type="evidence" value="ECO:0007669"/>
    <property type="project" value="InterPro"/>
</dbReference>
<sequence>MVKILKSVYVIILFLFLFLVPKNIDGAPAAKDCVTKYDCPPTTSIRRYKCIKNKCRYTRVCDVNVQ</sequence>
<dbReference type="EMBL" id="MT371187">
    <property type="protein sequence ID" value="QQO74705.1"/>
    <property type="molecule type" value="mRNA"/>
</dbReference>
<protein>
    <submittedName>
        <fullName evidence="3">Nodule-specific cysteine-rich peptide L37</fullName>
    </submittedName>
</protein>
<evidence type="ECO:0000259" key="2">
    <source>
        <dbReference type="Pfam" id="PF07127"/>
    </source>
</evidence>
<name>A0A7T8DV93_LENCU</name>
<accession>A0A7T8DV93</accession>
<feature type="signal peptide" evidence="1">
    <location>
        <begin position="1"/>
        <end position="26"/>
    </location>
</feature>
<feature type="chain" id="PRO_5030667418" evidence="1">
    <location>
        <begin position="27"/>
        <end position="66"/>
    </location>
</feature>
<dbReference type="AlphaFoldDB" id="A0A7T8DV93"/>